<protein>
    <submittedName>
        <fullName evidence="1">Uncharacterized protein</fullName>
    </submittedName>
</protein>
<evidence type="ECO:0000313" key="2">
    <source>
        <dbReference type="Proteomes" id="UP000480178"/>
    </source>
</evidence>
<dbReference type="RefSeq" id="WP_162446272.1">
    <property type="nucleotide sequence ID" value="NZ_CP048222.1"/>
</dbReference>
<dbReference type="Proteomes" id="UP000480178">
    <property type="component" value="Chromosome"/>
</dbReference>
<keyword evidence="2" id="KW-1185">Reference proteome</keyword>
<sequence length="354" mass="41886">MINIVTCICVDKDDKDESVYPRMNYRTSQQRRLIYWKCAAVSFATSIRCNPGIRHILYTNDHTAVRYKGHDLRAFLTDLGVEIRYLPFEIFKPFPGVSKKFRNAFYKLDVISELGKHENEYNVLLDSDCVWVKNSLSFFQAIDHEKLLVYDCYQRTDPYEKRSGLNRMDLGEMFNRIDPAYPVAAPIHYGREIIGGNGRMFREISNQMHQFFRHVLQTYGNDPPRFPNGNSIFDYEEYVTSFVYNKMPDRLIEAGDLIHRVAAPYQKNSLAAMNYTIWHLLAEKRLGFMFLFKKVFDLKSAFWKIPLDNLDEYISKHMGVSRRKSVIEKYLVRVYKAWYAAQFIVRRKLRKLSF</sequence>
<reference evidence="1 2" key="1">
    <citation type="submission" date="2020-01" db="EMBL/GenBank/DDBJ databases">
        <authorList>
            <person name="Kim M.K."/>
        </authorList>
    </citation>
    <scope>NUCLEOTIDE SEQUENCE [LARGE SCALE GENOMIC DNA]</scope>
    <source>
        <strain evidence="1 2">172606-1</strain>
    </source>
</reference>
<proteinExistence type="predicted"/>
<dbReference type="EMBL" id="CP048222">
    <property type="protein sequence ID" value="QHT70291.1"/>
    <property type="molecule type" value="Genomic_DNA"/>
</dbReference>
<gene>
    <name evidence="1" type="ORF">GXP67_28385</name>
</gene>
<evidence type="ECO:0000313" key="1">
    <source>
        <dbReference type="EMBL" id="QHT70291.1"/>
    </source>
</evidence>
<dbReference type="KEGG" id="rhoz:GXP67_28385"/>
<name>A0A6C0GQF2_9BACT</name>
<organism evidence="1 2">
    <name type="scientific">Rhodocytophaga rosea</name>
    <dbReference type="NCBI Taxonomy" id="2704465"/>
    <lineage>
        <taxon>Bacteria</taxon>
        <taxon>Pseudomonadati</taxon>
        <taxon>Bacteroidota</taxon>
        <taxon>Cytophagia</taxon>
        <taxon>Cytophagales</taxon>
        <taxon>Rhodocytophagaceae</taxon>
        <taxon>Rhodocytophaga</taxon>
    </lineage>
</organism>
<accession>A0A6C0GQF2</accession>
<dbReference type="AlphaFoldDB" id="A0A6C0GQF2"/>